<dbReference type="InterPro" id="IPR051044">
    <property type="entry name" value="MAG_DAG_Lipase"/>
</dbReference>
<dbReference type="AlphaFoldDB" id="A0A5C3R342"/>
<feature type="region of interest" description="Disordered" evidence="1">
    <location>
        <begin position="303"/>
        <end position="322"/>
    </location>
</feature>
<proteinExistence type="predicted"/>
<keyword evidence="3" id="KW-0378">Hydrolase</keyword>
<evidence type="ECO:0000313" key="3">
    <source>
        <dbReference type="EMBL" id="TFL07119.1"/>
    </source>
</evidence>
<evidence type="ECO:0000313" key="4">
    <source>
        <dbReference type="Proteomes" id="UP000305067"/>
    </source>
</evidence>
<feature type="domain" description="Serine aminopeptidase S33" evidence="2">
    <location>
        <begin position="28"/>
        <end position="281"/>
    </location>
</feature>
<dbReference type="Pfam" id="PF12146">
    <property type="entry name" value="Hydrolase_4"/>
    <property type="match status" value="1"/>
</dbReference>
<dbReference type="GO" id="GO:0016787">
    <property type="term" value="F:hydrolase activity"/>
    <property type="evidence" value="ECO:0007669"/>
    <property type="project" value="UniProtKB-KW"/>
</dbReference>
<sequence length="322" mass="35180">MAYTESWLTGPSSTSFYTRTYLPSSEVKPKAAVVFVHGFAEHIARYEVIFLMYAARGIAVFAYDQRGFGKTAMGKEGKLQSKLYGRTSGEEQAKDIEWALAHVKSGLAKDGVPVFLMGHSMGGGLVLSFATHQPPRSAVRDLAGVIASSPMILQTNPAARPVVWLGGMASMILPNQLIPVPLDINDLSHDKERNQQYAEDPMIRGESSLKAISDMLGGGRKLLEHNHQFWPSTLPVVFLHGDADQITSVAATEAFCEKIPAADKRVHKFANGFHELMNEPEGVKEDFTNRVIEWIEEHLSTAVSTTDTAAQPVSTPTPSSKL</sequence>
<evidence type="ECO:0000259" key="2">
    <source>
        <dbReference type="Pfam" id="PF12146"/>
    </source>
</evidence>
<keyword evidence="4" id="KW-1185">Reference proteome</keyword>
<protein>
    <submittedName>
        <fullName evidence="3">Alpha/Beta hydrolase protein</fullName>
    </submittedName>
</protein>
<dbReference type="Proteomes" id="UP000305067">
    <property type="component" value="Unassembled WGS sequence"/>
</dbReference>
<dbReference type="OrthoDB" id="10249433at2759"/>
<dbReference type="PANTHER" id="PTHR11614">
    <property type="entry name" value="PHOSPHOLIPASE-RELATED"/>
    <property type="match status" value="1"/>
</dbReference>
<dbReference type="InterPro" id="IPR022742">
    <property type="entry name" value="Hydrolase_4"/>
</dbReference>
<dbReference type="SUPFAM" id="SSF53474">
    <property type="entry name" value="alpha/beta-Hydrolases"/>
    <property type="match status" value="1"/>
</dbReference>
<accession>A0A5C3R342</accession>
<dbReference type="InterPro" id="IPR029058">
    <property type="entry name" value="AB_hydrolase_fold"/>
</dbReference>
<dbReference type="Gene3D" id="3.40.50.1820">
    <property type="entry name" value="alpha/beta hydrolase"/>
    <property type="match status" value="1"/>
</dbReference>
<gene>
    <name evidence="3" type="ORF">BDV98DRAFT_538565</name>
</gene>
<name>A0A5C3R342_9AGAR</name>
<dbReference type="STRING" id="1884261.A0A5C3R342"/>
<organism evidence="3 4">
    <name type="scientific">Pterulicium gracile</name>
    <dbReference type="NCBI Taxonomy" id="1884261"/>
    <lineage>
        <taxon>Eukaryota</taxon>
        <taxon>Fungi</taxon>
        <taxon>Dikarya</taxon>
        <taxon>Basidiomycota</taxon>
        <taxon>Agaricomycotina</taxon>
        <taxon>Agaricomycetes</taxon>
        <taxon>Agaricomycetidae</taxon>
        <taxon>Agaricales</taxon>
        <taxon>Pleurotineae</taxon>
        <taxon>Pterulaceae</taxon>
        <taxon>Pterulicium</taxon>
    </lineage>
</organism>
<evidence type="ECO:0000256" key="1">
    <source>
        <dbReference type="SAM" id="MobiDB-lite"/>
    </source>
</evidence>
<reference evidence="3 4" key="1">
    <citation type="journal article" date="2019" name="Nat. Ecol. Evol.">
        <title>Megaphylogeny resolves global patterns of mushroom evolution.</title>
        <authorList>
            <person name="Varga T."/>
            <person name="Krizsan K."/>
            <person name="Foldi C."/>
            <person name="Dima B."/>
            <person name="Sanchez-Garcia M."/>
            <person name="Sanchez-Ramirez S."/>
            <person name="Szollosi G.J."/>
            <person name="Szarkandi J.G."/>
            <person name="Papp V."/>
            <person name="Albert L."/>
            <person name="Andreopoulos W."/>
            <person name="Angelini C."/>
            <person name="Antonin V."/>
            <person name="Barry K.W."/>
            <person name="Bougher N.L."/>
            <person name="Buchanan P."/>
            <person name="Buyck B."/>
            <person name="Bense V."/>
            <person name="Catcheside P."/>
            <person name="Chovatia M."/>
            <person name="Cooper J."/>
            <person name="Damon W."/>
            <person name="Desjardin D."/>
            <person name="Finy P."/>
            <person name="Geml J."/>
            <person name="Haridas S."/>
            <person name="Hughes K."/>
            <person name="Justo A."/>
            <person name="Karasinski D."/>
            <person name="Kautmanova I."/>
            <person name="Kiss B."/>
            <person name="Kocsube S."/>
            <person name="Kotiranta H."/>
            <person name="LaButti K.M."/>
            <person name="Lechner B.E."/>
            <person name="Liimatainen K."/>
            <person name="Lipzen A."/>
            <person name="Lukacs Z."/>
            <person name="Mihaltcheva S."/>
            <person name="Morgado L.N."/>
            <person name="Niskanen T."/>
            <person name="Noordeloos M.E."/>
            <person name="Ohm R.A."/>
            <person name="Ortiz-Santana B."/>
            <person name="Ovrebo C."/>
            <person name="Racz N."/>
            <person name="Riley R."/>
            <person name="Savchenko A."/>
            <person name="Shiryaev A."/>
            <person name="Soop K."/>
            <person name="Spirin V."/>
            <person name="Szebenyi C."/>
            <person name="Tomsovsky M."/>
            <person name="Tulloss R.E."/>
            <person name="Uehling J."/>
            <person name="Grigoriev I.V."/>
            <person name="Vagvolgyi C."/>
            <person name="Papp T."/>
            <person name="Martin F.M."/>
            <person name="Miettinen O."/>
            <person name="Hibbett D.S."/>
            <person name="Nagy L.G."/>
        </authorList>
    </citation>
    <scope>NUCLEOTIDE SEQUENCE [LARGE SCALE GENOMIC DNA]</scope>
    <source>
        <strain evidence="3 4">CBS 309.79</strain>
    </source>
</reference>
<dbReference type="EMBL" id="ML178814">
    <property type="protein sequence ID" value="TFL07119.1"/>
    <property type="molecule type" value="Genomic_DNA"/>
</dbReference>